<accession>L8GWI6</accession>
<dbReference type="AlphaFoldDB" id="L8GWI6"/>
<dbReference type="EMBL" id="KB007974">
    <property type="protein sequence ID" value="ELR17302.1"/>
    <property type="molecule type" value="Genomic_DNA"/>
</dbReference>
<feature type="region of interest" description="Disordered" evidence="3">
    <location>
        <begin position="311"/>
        <end position="389"/>
    </location>
</feature>
<feature type="compositionally biased region" description="Pro residues" evidence="3">
    <location>
        <begin position="17"/>
        <end position="36"/>
    </location>
</feature>
<organism evidence="5 6">
    <name type="scientific">Acanthamoeba castellanii (strain ATCC 30010 / Neff)</name>
    <dbReference type="NCBI Taxonomy" id="1257118"/>
    <lineage>
        <taxon>Eukaryota</taxon>
        <taxon>Amoebozoa</taxon>
        <taxon>Discosea</taxon>
        <taxon>Longamoebia</taxon>
        <taxon>Centramoebida</taxon>
        <taxon>Acanthamoebidae</taxon>
        <taxon>Acanthamoeba</taxon>
    </lineage>
</organism>
<evidence type="ECO:0000313" key="5">
    <source>
        <dbReference type="EMBL" id="ELR17302.1"/>
    </source>
</evidence>
<feature type="region of interest" description="Disordered" evidence="3">
    <location>
        <begin position="428"/>
        <end position="578"/>
    </location>
</feature>
<sequence>MELFSFLEPKAGQPLPTFQPPPIGGFHLHPPPPPPLQQQHQASYPLAGQQQWLPPPPPTQQQQQASEPLQQHQQQRPRQEQQQAGEGITFNFNRRRVAGRGGDVEVRVWLTFEESVRGCIRELRFRALVPCGACRGRGLLSLLEAGLVRSRDELTPCAHCHGTGTYSRRSALLTINSTCCHCNGHGYPLDQPCVQCSHGRLSDEKVLHIEVPQGVMHDMRMVYSGQGDAGEFGGDSGDLVVVFGVEESSLFQRDGDDVLSEVNVSYFEAALGATVLIRGIYGNEIPLPIPPGTQPDTLLCLKGEGFLSVCATPAPPEQDQAPSSSLHPSSSVGEVGGVPSSSYASSAPPTQPPPPGEQAAFPHYQYRRRRRRSSYQPPPDNGEKPTYRTINRTDYFNSLLQKSNFFSSTFLQQGGSGLASPFSLFRDENEGASSTSSSSSSSSASASSVLPNRVGTGVSSQWVSAAGSEGNSEDDLLDGHDAGSSAASAHSLDDDAGRESSVGFEDHRQRCHLEARRRGVSANPAGTGDNGDLHEQQPQRAPRGLKRPRPVREAGGMSTTDAVEEEEQESDDDGAGMKTTTTTMMAKEVEEEQEEQEGAPLPAPLLHEQQQQQEEEVVNGYSPEAEAERRVVGGGMASADAEDEHDAGSQGLEIRHTVVRTEGPWPPFDEVFHKAKEEEREEHASLDAIDIDTSWMPLDEHHDDHKGSAVADSVLVADLPLAPLLPRHRAQAQESPVPVVAAPSPPTSSPSSMAAAGQQEQQEQQRRGNMYIRVKVGVPQALDPRQVHLLAALHRQWAASSATGDA</sequence>
<dbReference type="GeneID" id="14917877"/>
<dbReference type="GO" id="GO:0042026">
    <property type="term" value="P:protein refolding"/>
    <property type="evidence" value="ECO:0007669"/>
    <property type="project" value="TreeGrafter"/>
</dbReference>
<name>L8GWI6_ACACF</name>
<keyword evidence="1" id="KW-0143">Chaperone</keyword>
<protein>
    <submittedName>
        <fullName evidence="5">Chaperone protein dnaJ, putative</fullName>
    </submittedName>
</protein>
<dbReference type="Proteomes" id="UP000011083">
    <property type="component" value="Unassembled WGS sequence"/>
</dbReference>
<feature type="compositionally biased region" description="Low complexity" evidence="3">
    <location>
        <begin position="60"/>
        <end position="83"/>
    </location>
</feature>
<feature type="region of interest" description="Disordered" evidence="3">
    <location>
        <begin position="1"/>
        <end position="89"/>
    </location>
</feature>
<proteinExistence type="predicted"/>
<dbReference type="PANTHER" id="PTHR43096:SF52">
    <property type="entry name" value="DNAJ HOMOLOG 1, MITOCHONDRIAL-RELATED"/>
    <property type="match status" value="1"/>
</dbReference>
<feature type="compositionally biased region" description="Acidic residues" evidence="3">
    <location>
        <begin position="562"/>
        <end position="574"/>
    </location>
</feature>
<dbReference type="SUPFAM" id="SSF49493">
    <property type="entry name" value="HSP40/DnaJ peptide-binding domain"/>
    <property type="match status" value="2"/>
</dbReference>
<dbReference type="Gene3D" id="2.60.260.20">
    <property type="entry name" value="Urease metallochaperone UreE, N-terminal domain"/>
    <property type="match status" value="2"/>
</dbReference>
<gene>
    <name evidence="5" type="ORF">ACA1_060290</name>
</gene>
<keyword evidence="2" id="KW-0862">Zinc</keyword>
<keyword evidence="6" id="KW-1185">Reference proteome</keyword>
<keyword evidence="2" id="KW-0863">Zinc-finger</keyword>
<dbReference type="CDD" id="cd10719">
    <property type="entry name" value="DnaJ_zf"/>
    <property type="match status" value="1"/>
</dbReference>
<feature type="zinc finger region" description="CR-type" evidence="2">
    <location>
        <begin position="118"/>
        <end position="205"/>
    </location>
</feature>
<keyword evidence="2" id="KW-0479">Metal-binding</keyword>
<dbReference type="KEGG" id="acan:ACA1_060290"/>
<evidence type="ECO:0000313" key="6">
    <source>
        <dbReference type="Proteomes" id="UP000011083"/>
    </source>
</evidence>
<dbReference type="SUPFAM" id="SSF57938">
    <property type="entry name" value="DnaJ/Hsp40 cysteine-rich domain"/>
    <property type="match status" value="1"/>
</dbReference>
<dbReference type="PANTHER" id="PTHR43096">
    <property type="entry name" value="DNAJ HOMOLOG 1, MITOCHONDRIAL-RELATED"/>
    <property type="match status" value="1"/>
</dbReference>
<dbReference type="InterPro" id="IPR002939">
    <property type="entry name" value="DnaJ_C"/>
</dbReference>
<evidence type="ECO:0000256" key="2">
    <source>
        <dbReference type="PROSITE-ProRule" id="PRU00546"/>
    </source>
</evidence>
<dbReference type="STRING" id="1257118.L8GWI6"/>
<dbReference type="Pfam" id="PF01556">
    <property type="entry name" value="DnaJ_C"/>
    <property type="match status" value="1"/>
</dbReference>
<dbReference type="GO" id="GO:0031072">
    <property type="term" value="F:heat shock protein binding"/>
    <property type="evidence" value="ECO:0007669"/>
    <property type="project" value="InterPro"/>
</dbReference>
<dbReference type="VEuPathDB" id="AmoebaDB:ACA1_060290"/>
<dbReference type="GO" id="GO:0008270">
    <property type="term" value="F:zinc ion binding"/>
    <property type="evidence" value="ECO:0007669"/>
    <property type="project" value="UniProtKB-KW"/>
</dbReference>
<reference evidence="5 6" key="1">
    <citation type="journal article" date="2013" name="Genome Biol.">
        <title>Genome of Acanthamoeba castellanii highlights extensive lateral gene transfer and early evolution of tyrosine kinase signaling.</title>
        <authorList>
            <person name="Clarke M."/>
            <person name="Lohan A.J."/>
            <person name="Liu B."/>
            <person name="Lagkouvardos I."/>
            <person name="Roy S."/>
            <person name="Zafar N."/>
            <person name="Bertelli C."/>
            <person name="Schilde C."/>
            <person name="Kianianmomeni A."/>
            <person name="Burglin T.R."/>
            <person name="Frech C."/>
            <person name="Turcotte B."/>
            <person name="Kopec K.O."/>
            <person name="Synnott J.M."/>
            <person name="Choo C."/>
            <person name="Paponov I."/>
            <person name="Finkler A."/>
            <person name="Soon Heng Tan C."/>
            <person name="Hutchins A.P."/>
            <person name="Weinmeier T."/>
            <person name="Rattei T."/>
            <person name="Chu J.S."/>
            <person name="Gimenez G."/>
            <person name="Irimia M."/>
            <person name="Rigden D.J."/>
            <person name="Fitzpatrick D.A."/>
            <person name="Lorenzo-Morales J."/>
            <person name="Bateman A."/>
            <person name="Chiu C.H."/>
            <person name="Tang P."/>
            <person name="Hegemann P."/>
            <person name="Fromm H."/>
            <person name="Raoult D."/>
            <person name="Greub G."/>
            <person name="Miranda-Saavedra D."/>
            <person name="Chen N."/>
            <person name="Nash P."/>
            <person name="Ginger M.L."/>
            <person name="Horn M."/>
            <person name="Schaap P."/>
            <person name="Caler L."/>
            <person name="Loftus B."/>
        </authorList>
    </citation>
    <scope>NUCLEOTIDE SEQUENCE [LARGE SCALE GENOMIC DNA]</scope>
    <source>
        <strain evidence="5 6">Neff</strain>
    </source>
</reference>
<dbReference type="GO" id="GO:0005737">
    <property type="term" value="C:cytoplasm"/>
    <property type="evidence" value="ECO:0007669"/>
    <property type="project" value="TreeGrafter"/>
</dbReference>
<dbReference type="OrthoDB" id="10256793at2759"/>
<evidence type="ECO:0000256" key="1">
    <source>
        <dbReference type="ARBA" id="ARBA00023186"/>
    </source>
</evidence>
<feature type="compositionally biased region" description="Low complexity" evidence="3">
    <location>
        <begin position="432"/>
        <end position="448"/>
    </location>
</feature>
<evidence type="ECO:0000259" key="4">
    <source>
        <dbReference type="PROSITE" id="PS51188"/>
    </source>
</evidence>
<dbReference type="InterPro" id="IPR001305">
    <property type="entry name" value="HSP_DnaJ_Cys-rich_dom"/>
</dbReference>
<feature type="compositionally biased region" description="Low complexity" evidence="3">
    <location>
        <begin position="749"/>
        <end position="762"/>
    </location>
</feature>
<dbReference type="InterPro" id="IPR036410">
    <property type="entry name" value="HSP_DnaJ_Cys-rich_dom_sf"/>
</dbReference>
<feature type="compositionally biased region" description="Basic and acidic residues" evidence="3">
    <location>
        <begin position="491"/>
        <end position="517"/>
    </location>
</feature>
<feature type="domain" description="CR-type" evidence="4">
    <location>
        <begin position="118"/>
        <end position="205"/>
    </location>
</feature>
<dbReference type="InterPro" id="IPR008971">
    <property type="entry name" value="HSP40/DnaJ_pept-bd"/>
</dbReference>
<feature type="compositionally biased region" description="Low complexity" evidence="3">
    <location>
        <begin position="322"/>
        <end position="348"/>
    </location>
</feature>
<dbReference type="GO" id="GO:0051082">
    <property type="term" value="F:unfolded protein binding"/>
    <property type="evidence" value="ECO:0007669"/>
    <property type="project" value="InterPro"/>
</dbReference>
<dbReference type="PROSITE" id="PS51188">
    <property type="entry name" value="ZF_CR"/>
    <property type="match status" value="1"/>
</dbReference>
<feature type="region of interest" description="Disordered" evidence="3">
    <location>
        <begin position="726"/>
        <end position="770"/>
    </location>
</feature>
<dbReference type="CDD" id="cd10747">
    <property type="entry name" value="DnaJ_C"/>
    <property type="match status" value="1"/>
</dbReference>
<evidence type="ECO:0000256" key="3">
    <source>
        <dbReference type="SAM" id="MobiDB-lite"/>
    </source>
</evidence>
<dbReference type="Gene3D" id="2.10.230.10">
    <property type="entry name" value="Heat shock protein DnaJ, cysteine-rich domain"/>
    <property type="match status" value="1"/>
</dbReference>
<dbReference type="RefSeq" id="XP_004339315.1">
    <property type="nucleotide sequence ID" value="XM_004339267.1"/>
</dbReference>